<keyword evidence="2" id="KW-0812">Transmembrane</keyword>
<dbReference type="RefSeq" id="WP_145229216.1">
    <property type="nucleotide sequence ID" value="NZ_VIVQ01000002.1"/>
</dbReference>
<evidence type="ECO:0000256" key="2">
    <source>
        <dbReference type="SAM" id="Phobius"/>
    </source>
</evidence>
<keyword evidence="2" id="KW-0472">Membrane</keyword>
<keyword evidence="2" id="KW-1133">Transmembrane helix</keyword>
<dbReference type="InterPro" id="IPR008979">
    <property type="entry name" value="Galactose-bd-like_sf"/>
</dbReference>
<evidence type="ECO:0000313" key="3">
    <source>
        <dbReference type="EMBL" id="TWE10329.1"/>
    </source>
</evidence>
<evidence type="ECO:0008006" key="5">
    <source>
        <dbReference type="Google" id="ProtNLM"/>
    </source>
</evidence>
<feature type="region of interest" description="Disordered" evidence="1">
    <location>
        <begin position="343"/>
        <end position="376"/>
    </location>
</feature>
<dbReference type="EMBL" id="VIVQ01000002">
    <property type="protein sequence ID" value="TWE10329.1"/>
    <property type="molecule type" value="Genomic_DNA"/>
</dbReference>
<feature type="transmembrane region" description="Helical" evidence="2">
    <location>
        <begin position="385"/>
        <end position="405"/>
    </location>
</feature>
<evidence type="ECO:0000256" key="1">
    <source>
        <dbReference type="SAM" id="MobiDB-lite"/>
    </source>
</evidence>
<feature type="region of interest" description="Disordered" evidence="1">
    <location>
        <begin position="412"/>
        <end position="441"/>
    </location>
</feature>
<sequence>MQRIGEDTVLAGRYTLTRKLTDRGGNALWMATDGTLDRDVTATVFDASGPYAEAALDSARRAAGVEDHHFPRVLDVGSEDGTAYVITESLHGAESMTALLQFGTLPPEEVRRLIGEASGGLAAASVRGLHHLHLTPHDIVRSPDGSVSVLGLPTDAALSGADDLGSEQASRADTLALVRIVYAGLTGRWPGEGDVADLPTVERRVDGELPLPSELASGVPGDLDTLCRTALGDDQGPRTPGELARQLSPWSAERVHSDGVRPAAGTRSVGSRPSESRLPAARPGSRGAGAGTTGASTGRPGGATDDTQRHTARSTADDTMVGAVPGLDADETAMIPKAAIASARERTAVRPRDDRRDYDPSFEELEPPVPLLQGHFEPDKQSSRMALLFVAVMVIVAIALAAIGLHGIGSSGKAATTPSASAPSSSRSSSSPSATPSPTATVITPTAISAYGTGGGDYPGYAQLAIDGNQSTYWRSYHYATSSFGGLKSGVGLLLNLGGDRTVGSVKITTTGGPSTIQVFVTDEKDTVQGQTPVATLTGSGTQTAQANGAKGQYIIVWVTQLSQQPNGEYREKINEIQVTS</sequence>
<dbReference type="Gene3D" id="3.30.200.20">
    <property type="entry name" value="Phosphorylase Kinase, domain 1"/>
    <property type="match status" value="1"/>
</dbReference>
<dbReference type="InterPro" id="IPR011009">
    <property type="entry name" value="Kinase-like_dom_sf"/>
</dbReference>
<dbReference type="SUPFAM" id="SSF49785">
    <property type="entry name" value="Galactose-binding domain-like"/>
    <property type="match status" value="1"/>
</dbReference>
<dbReference type="Gene3D" id="1.10.510.10">
    <property type="entry name" value="Transferase(Phosphotransferase) domain 1"/>
    <property type="match status" value="1"/>
</dbReference>
<protein>
    <recommendedName>
        <fullName evidence="5">Protein kinase domain-containing protein</fullName>
    </recommendedName>
</protein>
<organism evidence="3 4">
    <name type="scientific">Rudaeicoccus suwonensis</name>
    <dbReference type="NCBI Taxonomy" id="657409"/>
    <lineage>
        <taxon>Bacteria</taxon>
        <taxon>Bacillati</taxon>
        <taxon>Actinomycetota</taxon>
        <taxon>Actinomycetes</taxon>
        <taxon>Micrococcales</taxon>
        <taxon>Dermacoccaceae</taxon>
        <taxon>Rudaeicoccus</taxon>
    </lineage>
</organism>
<dbReference type="CDD" id="cd13973">
    <property type="entry name" value="PK_MviN-like"/>
    <property type="match status" value="1"/>
</dbReference>
<evidence type="ECO:0000313" key="4">
    <source>
        <dbReference type="Proteomes" id="UP000318297"/>
    </source>
</evidence>
<dbReference type="Gene3D" id="2.60.120.260">
    <property type="entry name" value="Galactose-binding domain-like"/>
    <property type="match status" value="1"/>
</dbReference>
<dbReference type="SUPFAM" id="SSF56112">
    <property type="entry name" value="Protein kinase-like (PK-like)"/>
    <property type="match status" value="1"/>
</dbReference>
<accession>A0A561E3Z4</accession>
<comment type="caution">
    <text evidence="3">The sequence shown here is derived from an EMBL/GenBank/DDBJ whole genome shotgun (WGS) entry which is preliminary data.</text>
</comment>
<feature type="region of interest" description="Disordered" evidence="1">
    <location>
        <begin position="211"/>
        <end position="323"/>
    </location>
</feature>
<keyword evidence="4" id="KW-1185">Reference proteome</keyword>
<dbReference type="OrthoDB" id="9786339at2"/>
<dbReference type="Proteomes" id="UP000318297">
    <property type="component" value="Unassembled WGS sequence"/>
</dbReference>
<name>A0A561E3Z4_9MICO</name>
<dbReference type="AlphaFoldDB" id="A0A561E3Z4"/>
<proteinExistence type="predicted"/>
<feature type="compositionally biased region" description="Low complexity" evidence="1">
    <location>
        <begin position="293"/>
        <end position="304"/>
    </location>
</feature>
<feature type="compositionally biased region" description="Basic and acidic residues" evidence="1">
    <location>
        <begin position="343"/>
        <end position="359"/>
    </location>
</feature>
<reference evidence="3 4" key="1">
    <citation type="submission" date="2019-06" db="EMBL/GenBank/DDBJ databases">
        <title>Sequencing the genomes of 1000 actinobacteria strains.</title>
        <authorList>
            <person name="Klenk H.-P."/>
        </authorList>
    </citation>
    <scope>NUCLEOTIDE SEQUENCE [LARGE SCALE GENOMIC DNA]</scope>
    <source>
        <strain evidence="3 4">DSM 19560</strain>
    </source>
</reference>
<gene>
    <name evidence="3" type="ORF">BKA23_2685</name>
</gene>
<feature type="compositionally biased region" description="Low complexity" evidence="1">
    <location>
        <begin position="414"/>
        <end position="441"/>
    </location>
</feature>